<feature type="signal peptide" evidence="1">
    <location>
        <begin position="1"/>
        <end position="22"/>
    </location>
</feature>
<evidence type="ECO:0008006" key="4">
    <source>
        <dbReference type="Google" id="ProtNLM"/>
    </source>
</evidence>
<reference evidence="2" key="1">
    <citation type="submission" date="2020-07" db="EMBL/GenBank/DDBJ databases">
        <authorList>
            <person name="Pettersson B.M.F."/>
            <person name="Behra P.R.K."/>
            <person name="Ramesh M."/>
            <person name="Das S."/>
            <person name="Dasgupta S."/>
            <person name="Kirsebom L.A."/>
        </authorList>
    </citation>
    <scope>NUCLEOTIDE SEQUENCE</scope>
    <source>
        <strain evidence="2">CCUG 55640</strain>
    </source>
</reference>
<comment type="caution">
    <text evidence="2">The sequence shown here is derived from an EMBL/GenBank/DDBJ whole genome shotgun (WGS) entry which is preliminary data.</text>
</comment>
<organism evidence="2 3">
    <name type="scientific">Mycobacterium alsense</name>
    <dbReference type="NCBI Taxonomy" id="324058"/>
    <lineage>
        <taxon>Bacteria</taxon>
        <taxon>Bacillati</taxon>
        <taxon>Actinomycetota</taxon>
        <taxon>Actinomycetes</taxon>
        <taxon>Mycobacteriales</taxon>
        <taxon>Mycobacteriaceae</taxon>
        <taxon>Mycobacterium</taxon>
    </lineage>
</organism>
<reference evidence="2" key="2">
    <citation type="journal article" date="2022" name="BMC Genomics">
        <title>Comparative genome analysis of mycobacteria focusing on tRNA and non-coding RNA.</title>
        <authorList>
            <person name="Behra P.R.K."/>
            <person name="Pettersson B.M.F."/>
            <person name="Ramesh M."/>
            <person name="Das S."/>
            <person name="Dasgupta S."/>
            <person name="Kirsebom L.A."/>
        </authorList>
    </citation>
    <scope>NUCLEOTIDE SEQUENCE</scope>
    <source>
        <strain evidence="2">CCUG 55640</strain>
    </source>
</reference>
<name>A0AA41XN99_9MYCO</name>
<gene>
    <name evidence="2" type="ORF">H7K38_12060</name>
</gene>
<dbReference type="AlphaFoldDB" id="A0AA41XN99"/>
<evidence type="ECO:0000313" key="3">
    <source>
        <dbReference type="Proteomes" id="UP001141650"/>
    </source>
</evidence>
<accession>A0AA41XN99</accession>
<evidence type="ECO:0000313" key="2">
    <source>
        <dbReference type="EMBL" id="MCV7379381.1"/>
    </source>
</evidence>
<protein>
    <recommendedName>
        <fullName evidence="4">DUF732 domain-containing protein</fullName>
    </recommendedName>
</protein>
<keyword evidence="1" id="KW-0732">Signal</keyword>
<sequence length="95" mass="9979">MGKLTKIAAGGLVGLASLFGSAIGSAMARADSDLEKEACQLMDDPAGPEAGYAPAEYAFMMLRAKMSAQAARDVMSLATQQFCPNHIIDLPASWR</sequence>
<dbReference type="Proteomes" id="UP001141650">
    <property type="component" value="Unassembled WGS sequence"/>
</dbReference>
<feature type="chain" id="PRO_5041425464" description="DUF732 domain-containing protein" evidence="1">
    <location>
        <begin position="23"/>
        <end position="95"/>
    </location>
</feature>
<dbReference type="RefSeq" id="WP_205781703.1">
    <property type="nucleotide sequence ID" value="NZ_JACKVH010000012.1"/>
</dbReference>
<proteinExistence type="predicted"/>
<dbReference type="EMBL" id="JACKVH010000012">
    <property type="protein sequence ID" value="MCV7379381.1"/>
    <property type="molecule type" value="Genomic_DNA"/>
</dbReference>
<evidence type="ECO:0000256" key="1">
    <source>
        <dbReference type="SAM" id="SignalP"/>
    </source>
</evidence>